<dbReference type="OrthoDB" id="443402at2759"/>
<reference evidence="2" key="1">
    <citation type="journal article" date="2020" name="BMC Genomics">
        <title>Correction to: Identification and distribution of gene clusters required for synthesis of sphingolipid metabolism inhibitors in diverse species of the filamentous fungus Fusarium.</title>
        <authorList>
            <person name="Kim H.S."/>
            <person name="Lohmar J.M."/>
            <person name="Busman M."/>
            <person name="Brown D.W."/>
            <person name="Naumann T.A."/>
            <person name="Divon H.H."/>
            <person name="Lysoe E."/>
            <person name="Uhlig S."/>
            <person name="Proctor R.H."/>
        </authorList>
    </citation>
    <scope>NUCLEOTIDE SEQUENCE</scope>
    <source>
        <strain evidence="2">NRRL 45417</strain>
    </source>
</reference>
<dbReference type="Proteomes" id="UP000604273">
    <property type="component" value="Unassembled WGS sequence"/>
</dbReference>
<organism evidence="2 3">
    <name type="scientific">Fusarium gaditjirri</name>
    <dbReference type="NCBI Taxonomy" id="282569"/>
    <lineage>
        <taxon>Eukaryota</taxon>
        <taxon>Fungi</taxon>
        <taxon>Dikarya</taxon>
        <taxon>Ascomycota</taxon>
        <taxon>Pezizomycotina</taxon>
        <taxon>Sordariomycetes</taxon>
        <taxon>Hypocreomycetidae</taxon>
        <taxon>Hypocreales</taxon>
        <taxon>Nectriaceae</taxon>
        <taxon>Fusarium</taxon>
        <taxon>Fusarium nisikadoi species complex</taxon>
    </lineage>
</organism>
<sequence>MVVSSRPEPIFVEAFRDCPKLRLEDLSSGDILEYIQSELCGNRRIKLMSETEPASVKNLVKSVTKKASGVFLWVVLVVRTLLGGLADGSNLAELQQITDECPQELLQLYEHMFDRMHKRHRSQAFRMFLFALESKSLSSQLPSVLQLSFLDEDPWSAISAPIKRLSAEELKNIVELNEDRLLSRCCGLLTVKSEQDQLSAKADACRLDFLHRTVADFLDTIKPLLVENTQNTGFQSDLCLAAS</sequence>
<evidence type="ECO:0000259" key="1">
    <source>
        <dbReference type="Pfam" id="PF25053"/>
    </source>
</evidence>
<gene>
    <name evidence="2" type="ORF">FGADI_5414</name>
</gene>
<proteinExistence type="predicted"/>
<keyword evidence="3" id="KW-1185">Reference proteome</keyword>
<feature type="domain" description="DUF7791" evidence="1">
    <location>
        <begin position="116"/>
        <end position="241"/>
    </location>
</feature>
<name>A0A8H4TAF3_9HYPO</name>
<evidence type="ECO:0000313" key="3">
    <source>
        <dbReference type="Proteomes" id="UP000604273"/>
    </source>
</evidence>
<protein>
    <recommendedName>
        <fullName evidence="1">DUF7791 domain-containing protein</fullName>
    </recommendedName>
</protein>
<dbReference type="PANTHER" id="PTHR10039:SF5">
    <property type="entry name" value="NACHT DOMAIN-CONTAINING PROTEIN"/>
    <property type="match status" value="1"/>
</dbReference>
<dbReference type="Pfam" id="PF25053">
    <property type="entry name" value="DUF7791"/>
    <property type="match status" value="1"/>
</dbReference>
<evidence type="ECO:0000313" key="2">
    <source>
        <dbReference type="EMBL" id="KAF4954201.1"/>
    </source>
</evidence>
<comment type="caution">
    <text evidence="2">The sequence shown here is derived from an EMBL/GenBank/DDBJ whole genome shotgun (WGS) entry which is preliminary data.</text>
</comment>
<reference evidence="2" key="2">
    <citation type="submission" date="2020-05" db="EMBL/GenBank/DDBJ databases">
        <authorList>
            <person name="Kim H.-S."/>
            <person name="Proctor R.H."/>
            <person name="Brown D.W."/>
        </authorList>
    </citation>
    <scope>NUCLEOTIDE SEQUENCE</scope>
    <source>
        <strain evidence="2">NRRL 45417</strain>
    </source>
</reference>
<dbReference type="InterPro" id="IPR056693">
    <property type="entry name" value="DUF7791"/>
</dbReference>
<dbReference type="AlphaFoldDB" id="A0A8H4TAF3"/>
<dbReference type="PANTHER" id="PTHR10039">
    <property type="entry name" value="AMELOGENIN"/>
    <property type="match status" value="1"/>
</dbReference>
<accession>A0A8H4TAF3</accession>
<dbReference type="EMBL" id="JABFAI010000124">
    <property type="protein sequence ID" value="KAF4954201.1"/>
    <property type="molecule type" value="Genomic_DNA"/>
</dbReference>